<name>A0A9N8DMZ1_9STRA</name>
<feature type="chain" id="PRO_5040335948" evidence="1">
    <location>
        <begin position="23"/>
        <end position="149"/>
    </location>
</feature>
<dbReference type="Proteomes" id="UP001153069">
    <property type="component" value="Unassembled WGS sequence"/>
</dbReference>
<dbReference type="OrthoDB" id="48029at2759"/>
<feature type="signal peptide" evidence="1">
    <location>
        <begin position="1"/>
        <end position="22"/>
    </location>
</feature>
<gene>
    <name evidence="2" type="ORF">SEMRO_144_G067030.1</name>
</gene>
<dbReference type="EMBL" id="CAICTM010000143">
    <property type="protein sequence ID" value="CAB9502729.1"/>
    <property type="molecule type" value="Genomic_DNA"/>
</dbReference>
<evidence type="ECO:0000256" key="1">
    <source>
        <dbReference type="SAM" id="SignalP"/>
    </source>
</evidence>
<reference evidence="2" key="1">
    <citation type="submission" date="2020-06" db="EMBL/GenBank/DDBJ databases">
        <authorList>
            <consortium name="Plant Systems Biology data submission"/>
        </authorList>
    </citation>
    <scope>NUCLEOTIDE SEQUENCE</scope>
    <source>
        <strain evidence="2">D6</strain>
    </source>
</reference>
<comment type="caution">
    <text evidence="2">The sequence shown here is derived from an EMBL/GenBank/DDBJ whole genome shotgun (WGS) entry which is preliminary data.</text>
</comment>
<sequence length="149" mass="16203">MIQPRRVIFWIFCLLLLTTVKGQYNSEEDIDRRGPLQALREKFDELPSGAKVATSAGAGFVTSRVALKTFVSAAKVAGAAFIATEVLSVSGVLDNMPDFLEDQVQSAKNVKDRCLMEANKLRKGFRETLQKEKLAGLGFACGAFVGMAV</sequence>
<organism evidence="2 3">
    <name type="scientific">Seminavis robusta</name>
    <dbReference type="NCBI Taxonomy" id="568900"/>
    <lineage>
        <taxon>Eukaryota</taxon>
        <taxon>Sar</taxon>
        <taxon>Stramenopiles</taxon>
        <taxon>Ochrophyta</taxon>
        <taxon>Bacillariophyta</taxon>
        <taxon>Bacillariophyceae</taxon>
        <taxon>Bacillariophycidae</taxon>
        <taxon>Naviculales</taxon>
        <taxon>Naviculaceae</taxon>
        <taxon>Seminavis</taxon>
    </lineage>
</organism>
<protein>
    <submittedName>
        <fullName evidence="2">Uncharacterized protein</fullName>
    </submittedName>
</protein>
<keyword evidence="1" id="KW-0732">Signal</keyword>
<keyword evidence="3" id="KW-1185">Reference proteome</keyword>
<evidence type="ECO:0000313" key="2">
    <source>
        <dbReference type="EMBL" id="CAB9502729.1"/>
    </source>
</evidence>
<evidence type="ECO:0000313" key="3">
    <source>
        <dbReference type="Proteomes" id="UP001153069"/>
    </source>
</evidence>
<accession>A0A9N8DMZ1</accession>
<proteinExistence type="predicted"/>
<dbReference type="AlphaFoldDB" id="A0A9N8DMZ1"/>